<keyword evidence="1" id="KW-0812">Transmembrane</keyword>
<evidence type="ECO:0008006" key="4">
    <source>
        <dbReference type="Google" id="ProtNLM"/>
    </source>
</evidence>
<sequence>MWRRGRFSLGFIAVVLMMMAIFITGCMSSSKLSWSTFVGAAVEKNFPVPKEANRTDSVLNNSKMDYVHYSFSGLREDEGVPEPYKKAITEWGWIEKVDENTGTTSVYEKGKLIVQLTIHDDSFTVLVPKIDERVVIQGMESSP</sequence>
<dbReference type="PROSITE" id="PS51257">
    <property type="entry name" value="PROKAR_LIPOPROTEIN"/>
    <property type="match status" value="1"/>
</dbReference>
<keyword evidence="3" id="KW-1185">Reference proteome</keyword>
<keyword evidence="1" id="KW-1133">Transmembrane helix</keyword>
<keyword evidence="1" id="KW-0472">Membrane</keyword>
<comment type="caution">
    <text evidence="2">The sequence shown here is derived from an EMBL/GenBank/DDBJ whole genome shotgun (WGS) entry which is preliminary data.</text>
</comment>
<accession>A0ABQ1YX67</accession>
<dbReference type="EMBL" id="BMFT01000007">
    <property type="protein sequence ID" value="GGH39898.1"/>
    <property type="molecule type" value="Genomic_DNA"/>
</dbReference>
<evidence type="ECO:0000313" key="3">
    <source>
        <dbReference type="Proteomes" id="UP000659344"/>
    </source>
</evidence>
<evidence type="ECO:0000313" key="2">
    <source>
        <dbReference type="EMBL" id="GGH39898.1"/>
    </source>
</evidence>
<proteinExistence type="predicted"/>
<dbReference type="Proteomes" id="UP000659344">
    <property type="component" value="Unassembled WGS sequence"/>
</dbReference>
<dbReference type="RefSeq" id="WP_188542535.1">
    <property type="nucleotide sequence ID" value="NZ_BMFT01000007.1"/>
</dbReference>
<protein>
    <recommendedName>
        <fullName evidence="4">Lipoprotein</fullName>
    </recommendedName>
</protein>
<reference evidence="3" key="1">
    <citation type="journal article" date="2019" name="Int. J. Syst. Evol. Microbiol.">
        <title>The Global Catalogue of Microorganisms (GCM) 10K type strain sequencing project: providing services to taxonomists for standard genome sequencing and annotation.</title>
        <authorList>
            <consortium name="The Broad Institute Genomics Platform"/>
            <consortium name="The Broad Institute Genome Sequencing Center for Infectious Disease"/>
            <person name="Wu L."/>
            <person name="Ma J."/>
        </authorList>
    </citation>
    <scope>NUCLEOTIDE SEQUENCE [LARGE SCALE GENOMIC DNA]</scope>
    <source>
        <strain evidence="3">CGMCC 1.12769</strain>
    </source>
</reference>
<name>A0ABQ1YX67_9BACL</name>
<evidence type="ECO:0000256" key="1">
    <source>
        <dbReference type="SAM" id="Phobius"/>
    </source>
</evidence>
<organism evidence="2 3">
    <name type="scientific">Paenibacillus segetis</name>
    <dbReference type="NCBI Taxonomy" id="1325360"/>
    <lineage>
        <taxon>Bacteria</taxon>
        <taxon>Bacillati</taxon>
        <taxon>Bacillota</taxon>
        <taxon>Bacilli</taxon>
        <taxon>Bacillales</taxon>
        <taxon>Paenibacillaceae</taxon>
        <taxon>Paenibacillus</taxon>
    </lineage>
</organism>
<feature type="transmembrane region" description="Helical" evidence="1">
    <location>
        <begin position="7"/>
        <end position="25"/>
    </location>
</feature>
<gene>
    <name evidence="2" type="ORF">GCM10008013_49000</name>
</gene>